<dbReference type="InterPro" id="IPR021655">
    <property type="entry name" value="Put_metal-bd"/>
</dbReference>
<feature type="chain" id="PRO_5013359043" evidence="1">
    <location>
        <begin position="30"/>
        <end position="1210"/>
    </location>
</feature>
<dbReference type="Proteomes" id="UP000184368">
    <property type="component" value="Unassembled WGS sequence"/>
</dbReference>
<keyword evidence="1" id="KW-0732">Signal</keyword>
<feature type="signal peptide" evidence="1">
    <location>
        <begin position="1"/>
        <end position="29"/>
    </location>
</feature>
<dbReference type="InterPro" id="IPR011459">
    <property type="entry name" value="DUF1565"/>
</dbReference>
<dbReference type="InterPro" id="IPR026444">
    <property type="entry name" value="Secre_tail"/>
</dbReference>
<dbReference type="RefSeq" id="WP_158069909.1">
    <property type="nucleotide sequence ID" value="NZ_FQUO01000001.1"/>
</dbReference>
<dbReference type="STRING" id="1302690.BUE76_01060"/>
<dbReference type="Pfam" id="PF18962">
    <property type="entry name" value="Por_Secre_tail"/>
    <property type="match status" value="1"/>
</dbReference>
<sequence length="1210" mass="127915">MTKFLRRTAILPWLLLLLFSIAFANRICAADINVPGNYSTIQEAIDNAATGDVVRINGTYTHPAGSAIPVNKAIIIEGASGAKIETSGTTFLFQITVANVIIRNLTIEKTDKAGTQNIIQVLANNFELRNSTISGQYVFGEGDVSRALEVTGSVTGLEIIGNTFKSLRQPAYINNNVSGVVTDNLTQGTRGWVVVSDAHITFTGNSWGTGPNANVYDIVFINQSGSVNNYPDIAAISRANNNALVENQHASLPNRQLSIVYVDAAAPVDGDGSQRAPYRTIAQAVPRVAPGGRVLVASGTYNEQVVINKSASFEGTGSTLPIINFTGTVSGKPTLFDISVDAVTINRFHFNVDLAKLKSAIIASGNDIDLITITNNRIDCYGTPATGAYGDRNAVSLNYGGATSYRVATNGLDSIRFHNNIVTAAGTSAFRAAVAADEAGGSFTGNTLQSINHDVLVRFGTNGDILIQDNQLNGGGVEVAEHNAGAGATIISGNTFDGSFAQVSAPTAAILRLRNNQQGKVFDVLRNTFTKYRWAVSLENMREVRVAQNSFTPQSGSTSFYDIAVNTKSISTNSAQIVQTQNDAIIRNNFFYGSGVSGGVGVGFFNHDADNASFGLFKVNENWFDPQLNKAIYADGQQGSSTGATFPLYNTTIGTGPNAVTTMAPWTHAIDATCNWYGTVDATVLQQKADAPADYEPWLTKGTDNSASTAGFQPVANTCNGTLADNDGDGVANEVDCDPLDAAVSTSPVTYYKDSDGDGFGDPNNKTAVCATTSPEGYVANNQDCDDTMVYFKDGDGDGFGAGAPIACGKVTTNTDCDDNDNDNYPGAPEICDGEDNDCDGLVDEGVQKTYYRDNDGDGWGNTALSVKACTAPTGYVIKKGDCDDANNKTYPGATEICDGKDNDCDGSIDEGVGTTYYRDADGDGWGNSTQMRKACSRPSGYVTKLGDCNDGNNKIYPGAPELCDGKDNDCDGTIDEGLTQRTFYRDFDGDGRGDRNLTTKACAAPAGYVSNSSDCNDKNRTVYAGAPELCDGLDNDCDGTIDEGLTKRTYYRDADGDGWGNTSRTIKACAAPPGYVSKKGDCNDGNNKVYPGAPVTDGNGIDDDCSGSRSGLLGAEDLEVAVLDENQAGELQVAISPNPASAYFTIRITGKTDKPVQLRVMDMTGRIVEVKGNLAANTTLTVGHRYLPGMYLVEAVQGGKSVVVKCIKQ</sequence>
<name>A0A1M4T0C9_9BACT</name>
<protein>
    <submittedName>
        <fullName evidence="4">Por secretion system C-terminal sorting domain-containing protein</fullName>
    </submittedName>
</protein>
<dbReference type="InterPro" id="IPR012334">
    <property type="entry name" value="Pectin_lyas_fold"/>
</dbReference>
<dbReference type="OrthoDB" id="9805017at2"/>
<proteinExistence type="predicted"/>
<dbReference type="EMBL" id="FQUO01000001">
    <property type="protein sequence ID" value="SHE37885.1"/>
    <property type="molecule type" value="Genomic_DNA"/>
</dbReference>
<gene>
    <name evidence="4" type="ORF">SAMN05444008_101297</name>
</gene>
<dbReference type="Gene3D" id="2.160.20.10">
    <property type="entry name" value="Single-stranded right-handed beta-helix, Pectin lyase-like"/>
    <property type="match status" value="1"/>
</dbReference>
<evidence type="ECO:0000313" key="4">
    <source>
        <dbReference type="EMBL" id="SHE37885.1"/>
    </source>
</evidence>
<feature type="domain" description="Secretion system C-terminal sorting" evidence="3">
    <location>
        <begin position="1136"/>
        <end position="1207"/>
    </location>
</feature>
<accession>A0A1M4T0C9</accession>
<dbReference type="SUPFAM" id="SSF51126">
    <property type="entry name" value="Pectin lyase-like"/>
    <property type="match status" value="2"/>
</dbReference>
<organism evidence="4 5">
    <name type="scientific">Cnuella takakiae</name>
    <dbReference type="NCBI Taxonomy" id="1302690"/>
    <lineage>
        <taxon>Bacteria</taxon>
        <taxon>Pseudomonadati</taxon>
        <taxon>Bacteroidota</taxon>
        <taxon>Chitinophagia</taxon>
        <taxon>Chitinophagales</taxon>
        <taxon>Chitinophagaceae</taxon>
        <taxon>Cnuella</taxon>
    </lineage>
</organism>
<evidence type="ECO:0000256" key="1">
    <source>
        <dbReference type="SAM" id="SignalP"/>
    </source>
</evidence>
<dbReference type="InterPro" id="IPR011050">
    <property type="entry name" value="Pectin_lyase_fold/virulence"/>
</dbReference>
<evidence type="ECO:0000313" key="5">
    <source>
        <dbReference type="Proteomes" id="UP000184368"/>
    </source>
</evidence>
<reference evidence="4 5" key="1">
    <citation type="submission" date="2016-11" db="EMBL/GenBank/DDBJ databases">
        <authorList>
            <person name="Jaros S."/>
            <person name="Januszkiewicz K."/>
            <person name="Wedrychowicz H."/>
        </authorList>
    </citation>
    <scope>NUCLEOTIDE SEQUENCE [LARGE SCALE GENOMIC DNA]</scope>
    <source>
        <strain evidence="4 5">DSM 26897</strain>
    </source>
</reference>
<keyword evidence="5" id="KW-1185">Reference proteome</keyword>
<dbReference type="Pfam" id="PF11617">
    <property type="entry name" value="Cu-binding_MopE"/>
    <property type="match status" value="5"/>
</dbReference>
<evidence type="ECO:0000259" key="3">
    <source>
        <dbReference type="Pfam" id="PF18962"/>
    </source>
</evidence>
<dbReference type="Pfam" id="PF07602">
    <property type="entry name" value="DUF1565"/>
    <property type="match status" value="1"/>
</dbReference>
<feature type="domain" description="DUF1565" evidence="2">
    <location>
        <begin position="271"/>
        <end position="304"/>
    </location>
</feature>
<dbReference type="NCBIfam" id="TIGR04183">
    <property type="entry name" value="Por_Secre_tail"/>
    <property type="match status" value="1"/>
</dbReference>
<evidence type="ECO:0000259" key="2">
    <source>
        <dbReference type="Pfam" id="PF07602"/>
    </source>
</evidence>
<dbReference type="AlphaFoldDB" id="A0A1M4T0C9"/>